<protein>
    <submittedName>
        <fullName evidence="1">Uncharacterized protein</fullName>
    </submittedName>
</protein>
<organism evidence="1 2">
    <name type="scientific">Acinetobacter halotolerans</name>
    <dbReference type="NCBI Taxonomy" id="1752076"/>
    <lineage>
        <taxon>Bacteria</taxon>
        <taxon>Pseudomonadati</taxon>
        <taxon>Pseudomonadota</taxon>
        <taxon>Gammaproteobacteria</taxon>
        <taxon>Moraxellales</taxon>
        <taxon>Moraxellaceae</taxon>
        <taxon>Acinetobacter</taxon>
    </lineage>
</organism>
<name>A0A4V2DAT7_9GAMM</name>
<evidence type="ECO:0000313" key="2">
    <source>
        <dbReference type="Proteomes" id="UP000292110"/>
    </source>
</evidence>
<reference evidence="1 2" key="1">
    <citation type="submission" date="2019-02" db="EMBL/GenBank/DDBJ databases">
        <title>The draft genome of Acinetobacter halotolerans strain JCM 31009.</title>
        <authorList>
            <person name="Qin J."/>
            <person name="Feng Y."/>
            <person name="Nemec A."/>
            <person name="Zong Z."/>
        </authorList>
    </citation>
    <scope>NUCLEOTIDE SEQUENCE [LARGE SCALE GENOMIC DNA]</scope>
    <source>
        <strain evidence="1 2">JCM 31009</strain>
    </source>
</reference>
<comment type="caution">
    <text evidence="1">The sequence shown here is derived from an EMBL/GenBank/DDBJ whole genome shotgun (WGS) entry which is preliminary data.</text>
</comment>
<sequence length="105" mass="12054">MKKIIVISLLLIAAFFAGKFAFNLIYNKENEQYINEIVHQDSIVQKEYGAIKKYNVYKAGKRLGSSGFYDFSVAIEGRNKAGQIYLRLYKTTDGKLDKYEVTLLN</sequence>
<dbReference type="AlphaFoldDB" id="A0A4V2DAT7"/>
<evidence type="ECO:0000313" key="1">
    <source>
        <dbReference type="EMBL" id="RZF51238.1"/>
    </source>
</evidence>
<keyword evidence="2" id="KW-1185">Reference proteome</keyword>
<dbReference type="Proteomes" id="UP000292110">
    <property type="component" value="Unassembled WGS sequence"/>
</dbReference>
<gene>
    <name evidence="1" type="ORF">EXE30_11730</name>
</gene>
<dbReference type="RefSeq" id="WP_130162539.1">
    <property type="nucleotide sequence ID" value="NZ_SGIM01000009.1"/>
</dbReference>
<accession>A0A4V2DAT7</accession>
<dbReference type="EMBL" id="SGIM01000009">
    <property type="protein sequence ID" value="RZF51238.1"/>
    <property type="molecule type" value="Genomic_DNA"/>
</dbReference>
<proteinExistence type="predicted"/>